<keyword evidence="1" id="KW-0732">Signal</keyword>
<sequence length="81" mass="9313">MLLQFPTLLLAISLHCKSFPAHHTSSKYPANHLRFLSINYQYPVLHSSPRHTLLATTTATSRLFMPNRPRKFPRPAMRTAI</sequence>
<reference evidence="2 3" key="1">
    <citation type="submission" date="2017-01" db="EMBL/GenBank/DDBJ databases">
        <authorList>
            <person name="Mah S.A."/>
            <person name="Swanson W.J."/>
            <person name="Moy G.W."/>
            <person name="Vacquier V.D."/>
        </authorList>
    </citation>
    <scope>NUCLEOTIDE SEQUENCE [LARGE SCALE GENOMIC DNA]</scope>
    <source>
        <strain evidence="2 3">GSMNP</strain>
    </source>
</reference>
<evidence type="ECO:0000313" key="3">
    <source>
        <dbReference type="Proteomes" id="UP000187283"/>
    </source>
</evidence>
<protein>
    <recommendedName>
        <fullName evidence="4">Secreted protein</fullName>
    </recommendedName>
</protein>
<dbReference type="AlphaFoldDB" id="A0A1R1X0Z2"/>
<name>A0A1R1X0Z2_9FUNG</name>
<organism evidence="2 3">
    <name type="scientific">Smittium culicis</name>
    <dbReference type="NCBI Taxonomy" id="133412"/>
    <lineage>
        <taxon>Eukaryota</taxon>
        <taxon>Fungi</taxon>
        <taxon>Fungi incertae sedis</taxon>
        <taxon>Zoopagomycota</taxon>
        <taxon>Kickxellomycotina</taxon>
        <taxon>Harpellomycetes</taxon>
        <taxon>Harpellales</taxon>
        <taxon>Legeriomycetaceae</taxon>
        <taxon>Smittium</taxon>
    </lineage>
</organism>
<keyword evidence="3" id="KW-1185">Reference proteome</keyword>
<gene>
    <name evidence="2" type="ORF">AYI70_g11662</name>
</gene>
<feature type="signal peptide" evidence="1">
    <location>
        <begin position="1"/>
        <end position="18"/>
    </location>
</feature>
<proteinExistence type="predicted"/>
<dbReference type="Proteomes" id="UP000187283">
    <property type="component" value="Unassembled WGS sequence"/>
</dbReference>
<evidence type="ECO:0000256" key="1">
    <source>
        <dbReference type="SAM" id="SignalP"/>
    </source>
</evidence>
<comment type="caution">
    <text evidence="2">The sequence shown here is derived from an EMBL/GenBank/DDBJ whole genome shotgun (WGS) entry which is preliminary data.</text>
</comment>
<evidence type="ECO:0000313" key="2">
    <source>
        <dbReference type="EMBL" id="OMJ08257.1"/>
    </source>
</evidence>
<evidence type="ECO:0008006" key="4">
    <source>
        <dbReference type="Google" id="ProtNLM"/>
    </source>
</evidence>
<accession>A0A1R1X0Z2</accession>
<dbReference type="EMBL" id="LSSN01005843">
    <property type="protein sequence ID" value="OMJ08257.1"/>
    <property type="molecule type" value="Genomic_DNA"/>
</dbReference>
<feature type="chain" id="PRO_5012503565" description="Secreted protein" evidence="1">
    <location>
        <begin position="19"/>
        <end position="81"/>
    </location>
</feature>